<evidence type="ECO:0000259" key="8">
    <source>
        <dbReference type="Pfam" id="PF02687"/>
    </source>
</evidence>
<dbReference type="PANTHER" id="PTHR30489">
    <property type="entry name" value="LIPOPROTEIN-RELEASING SYSTEM TRANSMEMBRANE PROTEIN LOLE"/>
    <property type="match status" value="1"/>
</dbReference>
<accession>A0A3A1NT13</accession>
<evidence type="ECO:0000256" key="5">
    <source>
        <dbReference type="ARBA" id="ARBA00022989"/>
    </source>
</evidence>
<protein>
    <submittedName>
        <fullName evidence="10">ABC transporter permease</fullName>
    </submittedName>
</protein>
<feature type="transmembrane region" description="Helical" evidence="7">
    <location>
        <begin position="381"/>
        <end position="398"/>
    </location>
</feature>
<keyword evidence="13" id="KW-1185">Reference proteome</keyword>
<comment type="similarity">
    <text evidence="2">Belongs to the ABC-4 integral membrane protein family. LolC/E subfamily.</text>
</comment>
<evidence type="ECO:0000256" key="7">
    <source>
        <dbReference type="SAM" id="Phobius"/>
    </source>
</evidence>
<evidence type="ECO:0000256" key="4">
    <source>
        <dbReference type="ARBA" id="ARBA00022692"/>
    </source>
</evidence>
<keyword evidence="5 7" id="KW-1133">Transmembrane helix</keyword>
<dbReference type="InterPro" id="IPR003838">
    <property type="entry name" value="ABC3_permease_C"/>
</dbReference>
<dbReference type="Pfam" id="PF12704">
    <property type="entry name" value="MacB_PCD"/>
    <property type="match status" value="1"/>
</dbReference>
<dbReference type="PANTHER" id="PTHR30489:SF0">
    <property type="entry name" value="LIPOPROTEIN-RELEASING SYSTEM TRANSMEMBRANE PROTEIN LOLE"/>
    <property type="match status" value="1"/>
</dbReference>
<dbReference type="Proteomes" id="UP000321621">
    <property type="component" value="Unassembled WGS sequence"/>
</dbReference>
<evidence type="ECO:0000313" key="12">
    <source>
        <dbReference type="Proteomes" id="UP000266691"/>
    </source>
</evidence>
<sequence length="414" mass="45752">MVNKTNYKIANAHLTSRLKQTLVAILSVTFGISMYIFMNSFMTGVNDTQTGLAFSTLAHIRIYNDIPKDNTNLFASRVDKNTLVNIRNPKVIQYTEGIKNSDKILNLLDSVPEISGVTPQLNINVFFRNGATKVNGMLSGIDVVNEDQLFGTAQYVVEGDWMDLNRRSDGILLGSGLAKKLSLHLNDNVVVTTEEGITKNYKVIGIVETTLASVDNAKAYIRIGFARQLISKNMGYVTDIQVNLKDYNKTVELSERLGKMTPYKVEPWQEANGQLEAANKLRNIIAVAVSLTILIVAGFGIYNIMNMTVNEKIREIAILKAMGFDGKDIIQIFLTQSVIIGILGGVVGIILGYLVSLLVNHIPFKIASLETLPITYRTKDYIMAFVFGLITTFVAGYLPSRKASQVDPVEIIRG</sequence>
<comment type="caution">
    <text evidence="10">The sequence shown here is derived from an EMBL/GenBank/DDBJ whole genome shotgun (WGS) entry which is preliminary data.</text>
</comment>
<dbReference type="InterPro" id="IPR025857">
    <property type="entry name" value="MacB_PCD"/>
</dbReference>
<evidence type="ECO:0000256" key="2">
    <source>
        <dbReference type="ARBA" id="ARBA00005236"/>
    </source>
</evidence>
<reference evidence="11 13" key="2">
    <citation type="submission" date="2019-07" db="EMBL/GenBank/DDBJ databases">
        <title>Draft genome of two Muricauda strains isolated from deep sea.</title>
        <authorList>
            <person name="Sun C."/>
        </authorList>
    </citation>
    <scope>NUCLEOTIDE SEQUENCE [LARGE SCALE GENOMIC DNA]</scope>
    <source>
        <strain evidence="11 13">72</strain>
    </source>
</reference>
<dbReference type="GO" id="GO:0098797">
    <property type="term" value="C:plasma membrane protein complex"/>
    <property type="evidence" value="ECO:0007669"/>
    <property type="project" value="TreeGrafter"/>
</dbReference>
<name>A0A3A1NT13_9FLAO</name>
<dbReference type="EMBL" id="QXFI01000006">
    <property type="protein sequence ID" value="RIV47477.1"/>
    <property type="molecule type" value="Genomic_DNA"/>
</dbReference>
<evidence type="ECO:0000256" key="3">
    <source>
        <dbReference type="ARBA" id="ARBA00022475"/>
    </source>
</evidence>
<dbReference type="AlphaFoldDB" id="A0A3A1NT13"/>
<reference evidence="10 12" key="1">
    <citation type="submission" date="2018-08" db="EMBL/GenBank/DDBJ databases">
        <title>Proposal of Muricauda 72 sp.nov. and Muricauda NH166 sp.nov., isolated from seawater.</title>
        <authorList>
            <person name="Cheng H."/>
            <person name="Wu Y.-H."/>
            <person name="Guo L.-L."/>
            <person name="Xu X.-W."/>
        </authorList>
    </citation>
    <scope>NUCLEOTIDE SEQUENCE [LARGE SCALE GENOMIC DNA]</scope>
    <source>
        <strain evidence="10 12">72</strain>
    </source>
</reference>
<feature type="transmembrane region" description="Helical" evidence="7">
    <location>
        <begin position="284"/>
        <end position="305"/>
    </location>
</feature>
<keyword evidence="6 7" id="KW-0472">Membrane</keyword>
<evidence type="ECO:0000259" key="9">
    <source>
        <dbReference type="Pfam" id="PF12704"/>
    </source>
</evidence>
<feature type="transmembrane region" description="Helical" evidence="7">
    <location>
        <begin position="329"/>
        <end position="355"/>
    </location>
</feature>
<dbReference type="GO" id="GO:0044874">
    <property type="term" value="P:lipoprotein localization to outer membrane"/>
    <property type="evidence" value="ECO:0007669"/>
    <property type="project" value="TreeGrafter"/>
</dbReference>
<keyword evidence="3" id="KW-1003">Cell membrane</keyword>
<evidence type="ECO:0000313" key="10">
    <source>
        <dbReference type="EMBL" id="RIV47477.1"/>
    </source>
</evidence>
<dbReference type="Proteomes" id="UP000266691">
    <property type="component" value="Unassembled WGS sequence"/>
</dbReference>
<feature type="domain" description="ABC3 transporter permease C-terminal" evidence="8">
    <location>
        <begin position="288"/>
        <end position="407"/>
    </location>
</feature>
<keyword evidence="4 7" id="KW-0812">Transmembrane</keyword>
<gene>
    <name evidence="10" type="ORF">D2V05_00645</name>
    <name evidence="11" type="ORF">FQ017_00635</name>
</gene>
<comment type="subcellular location">
    <subcellularLocation>
        <location evidence="1">Cell membrane</location>
        <topology evidence="1">Multi-pass membrane protein</topology>
    </subcellularLocation>
</comment>
<proteinExistence type="inferred from homology"/>
<dbReference type="InterPro" id="IPR051447">
    <property type="entry name" value="Lipoprotein-release_system"/>
</dbReference>
<evidence type="ECO:0000313" key="11">
    <source>
        <dbReference type="EMBL" id="TXK01314.1"/>
    </source>
</evidence>
<dbReference type="OrthoDB" id="9770036at2"/>
<dbReference type="Pfam" id="PF02687">
    <property type="entry name" value="FtsX"/>
    <property type="match status" value="1"/>
</dbReference>
<feature type="domain" description="MacB-like periplasmic core" evidence="9">
    <location>
        <begin position="21"/>
        <end position="257"/>
    </location>
</feature>
<organism evidence="10 12">
    <name type="scientific">Flagellimonas pelagia</name>
    <dbReference type="NCBI Taxonomy" id="2306998"/>
    <lineage>
        <taxon>Bacteria</taxon>
        <taxon>Pseudomonadati</taxon>
        <taxon>Bacteroidota</taxon>
        <taxon>Flavobacteriia</taxon>
        <taxon>Flavobacteriales</taxon>
        <taxon>Flavobacteriaceae</taxon>
        <taxon>Flagellimonas</taxon>
    </lineage>
</organism>
<evidence type="ECO:0000313" key="13">
    <source>
        <dbReference type="Proteomes" id="UP000321621"/>
    </source>
</evidence>
<dbReference type="EMBL" id="VNWK01000006">
    <property type="protein sequence ID" value="TXK01314.1"/>
    <property type="molecule type" value="Genomic_DNA"/>
</dbReference>
<evidence type="ECO:0000256" key="6">
    <source>
        <dbReference type="ARBA" id="ARBA00023136"/>
    </source>
</evidence>
<feature type="transmembrane region" description="Helical" evidence="7">
    <location>
        <begin position="21"/>
        <end position="38"/>
    </location>
</feature>
<evidence type="ECO:0000256" key="1">
    <source>
        <dbReference type="ARBA" id="ARBA00004651"/>
    </source>
</evidence>